<evidence type="ECO:0000313" key="2">
    <source>
        <dbReference type="Proteomes" id="UP000179807"/>
    </source>
</evidence>
<reference evidence="1" key="1">
    <citation type="submission" date="2016-10" db="EMBL/GenBank/DDBJ databases">
        <authorList>
            <person name="Benchimol M."/>
            <person name="Almeida L.G."/>
            <person name="Vasconcelos A.T."/>
            <person name="Perreira-Neves A."/>
            <person name="Rosa I.A."/>
            <person name="Tasca T."/>
            <person name="Bogo M.R."/>
            <person name="de Souza W."/>
        </authorList>
    </citation>
    <scope>NUCLEOTIDE SEQUENCE [LARGE SCALE GENOMIC DNA]</scope>
    <source>
        <strain evidence="1">K</strain>
    </source>
</reference>
<gene>
    <name evidence="1" type="ORF">TRFO_18941</name>
</gene>
<comment type="caution">
    <text evidence="1">The sequence shown here is derived from an EMBL/GenBank/DDBJ whole genome shotgun (WGS) entry which is preliminary data.</text>
</comment>
<evidence type="ECO:0000313" key="1">
    <source>
        <dbReference type="EMBL" id="OHT11575.1"/>
    </source>
</evidence>
<dbReference type="VEuPathDB" id="TrichDB:TRFO_18941"/>
<dbReference type="Proteomes" id="UP000179807">
    <property type="component" value="Unassembled WGS sequence"/>
</dbReference>
<organism evidence="1 2">
    <name type="scientific">Tritrichomonas foetus</name>
    <dbReference type="NCBI Taxonomy" id="1144522"/>
    <lineage>
        <taxon>Eukaryota</taxon>
        <taxon>Metamonada</taxon>
        <taxon>Parabasalia</taxon>
        <taxon>Tritrichomonadida</taxon>
        <taxon>Tritrichomonadidae</taxon>
        <taxon>Tritrichomonas</taxon>
    </lineage>
</organism>
<dbReference type="PANTHER" id="PTHR24159">
    <property type="match status" value="1"/>
</dbReference>
<name>A0A1J4KJU2_9EUKA</name>
<dbReference type="RefSeq" id="XP_068364711.1">
    <property type="nucleotide sequence ID" value="XM_068500468.1"/>
</dbReference>
<dbReference type="AlphaFoldDB" id="A0A1J4KJU2"/>
<dbReference type="SUPFAM" id="SSF48403">
    <property type="entry name" value="Ankyrin repeat"/>
    <property type="match status" value="1"/>
</dbReference>
<protein>
    <recommendedName>
        <fullName evidence="3">DUF3447 domain-containing protein</fullName>
    </recommendedName>
</protein>
<dbReference type="GeneID" id="94835172"/>
<proteinExistence type="predicted"/>
<accession>A0A1J4KJU2</accession>
<dbReference type="EMBL" id="MLAK01000584">
    <property type="protein sequence ID" value="OHT11575.1"/>
    <property type="molecule type" value="Genomic_DNA"/>
</dbReference>
<dbReference type="InterPro" id="IPR036770">
    <property type="entry name" value="Ankyrin_rpt-contain_sf"/>
</dbReference>
<evidence type="ECO:0008006" key="3">
    <source>
        <dbReference type="Google" id="ProtNLM"/>
    </source>
</evidence>
<keyword evidence="2" id="KW-1185">Reference proteome</keyword>
<sequence>MLYIIHKTQFVHHMDIEILRSSIIILANLQRKLLALYECDETKINIKLHELSNYLTNEDVKGNLALYDAFIRMVSYTSLIRPSNSTIFTKITSLIDDLYEKHCLNELFYPATIFELFRNNKRLILYLLEKQHIDITLITNEIHSRYNMDYFVYFLPEIKKFNFSIYKQLKTEFRSDLKYYKLKNIIKKPNRKELYKNRDGDNIRKIIQNDDLDSFLKIIASNETFNLNSKIRMLFESNEILIKDYEGITLLDCSIFYGSINIFKYLRLNKADYSSQSLLFSIVGGNIEILHILEEETQPNFSDYHLFQAVKYHQLDIMDYIMSSNSFDASNYRQDFIKLELSSYNFEKISEFLTIYSNQPSFIDNFLSNLFPYPKLYLINEFLLKYTAAINQQNGNILFPVHGVFTISL</sequence>
<dbReference type="PANTHER" id="PTHR24159:SF5">
    <property type="entry name" value="ANK_REP_REGION DOMAIN-CONTAINING PROTEIN"/>
    <property type="match status" value="1"/>
</dbReference>